<name>A0ABW3L4T7_9BACI</name>
<reference evidence="2" key="1">
    <citation type="journal article" date="2019" name="Int. J. Syst. Evol. Microbiol.">
        <title>The Global Catalogue of Microorganisms (GCM) 10K type strain sequencing project: providing services to taxonomists for standard genome sequencing and annotation.</title>
        <authorList>
            <consortium name="The Broad Institute Genomics Platform"/>
            <consortium name="The Broad Institute Genome Sequencing Center for Infectious Disease"/>
            <person name="Wu L."/>
            <person name="Ma J."/>
        </authorList>
    </citation>
    <scope>NUCLEOTIDE SEQUENCE [LARGE SCALE GENOMIC DNA]</scope>
    <source>
        <strain evidence="2">CCUG 56607</strain>
    </source>
</reference>
<evidence type="ECO:0000313" key="1">
    <source>
        <dbReference type="EMBL" id="MFD1020215.1"/>
    </source>
</evidence>
<dbReference type="Pfam" id="PF04250">
    <property type="entry name" value="DUF429"/>
    <property type="match status" value="1"/>
</dbReference>
<evidence type="ECO:0000313" key="2">
    <source>
        <dbReference type="Proteomes" id="UP001596990"/>
    </source>
</evidence>
<sequence length="217" mass="23857">MKIIGIDLSGPGNHKDTAVAVFSQKGERLLLDDLMLGASDEDIITTLVAAQQYEDIAVAIDAPLSYQDGGGDRPQDKQLRKLMKDNGLNGSSVMPPTLTRMAYLTLRGISLTRRIMMTEALNHLQVAEVHPGAAIGTRLEDKKHALLYKKELDSRIAIAEWFPSQGIEGLPISVSQTSHTIDACAAALAAWCWIDPNKEVKWVWKKTSEENPFALCF</sequence>
<dbReference type="Proteomes" id="UP001596990">
    <property type="component" value="Unassembled WGS sequence"/>
</dbReference>
<dbReference type="EMBL" id="JBHTKL010000005">
    <property type="protein sequence ID" value="MFD1020215.1"/>
    <property type="molecule type" value="Genomic_DNA"/>
</dbReference>
<protein>
    <submittedName>
        <fullName evidence="1">DUF429 domain-containing protein</fullName>
    </submittedName>
</protein>
<keyword evidence="2" id="KW-1185">Reference proteome</keyword>
<proteinExistence type="predicted"/>
<dbReference type="RefSeq" id="WP_386061413.1">
    <property type="nucleotide sequence ID" value="NZ_JBHTKL010000005.1"/>
</dbReference>
<comment type="caution">
    <text evidence="1">The sequence shown here is derived from an EMBL/GenBank/DDBJ whole genome shotgun (WGS) entry which is preliminary data.</text>
</comment>
<dbReference type="InterPro" id="IPR007362">
    <property type="entry name" value="DUF429"/>
</dbReference>
<organism evidence="1 2">
    <name type="scientific">Thalassobacillus hwangdonensis</name>
    <dbReference type="NCBI Taxonomy" id="546108"/>
    <lineage>
        <taxon>Bacteria</taxon>
        <taxon>Bacillati</taxon>
        <taxon>Bacillota</taxon>
        <taxon>Bacilli</taxon>
        <taxon>Bacillales</taxon>
        <taxon>Bacillaceae</taxon>
        <taxon>Thalassobacillus</taxon>
    </lineage>
</organism>
<accession>A0ABW3L4T7</accession>
<gene>
    <name evidence="1" type="ORF">ACFQ2J_13590</name>
</gene>